<evidence type="ECO:0000313" key="2">
    <source>
        <dbReference type="Proteomes" id="UP000095280"/>
    </source>
</evidence>
<dbReference type="AlphaFoldDB" id="A0A1I8FCR8"/>
<organism evidence="2 3">
    <name type="scientific">Macrostomum lignano</name>
    <dbReference type="NCBI Taxonomy" id="282301"/>
    <lineage>
        <taxon>Eukaryota</taxon>
        <taxon>Metazoa</taxon>
        <taxon>Spiralia</taxon>
        <taxon>Lophotrochozoa</taxon>
        <taxon>Platyhelminthes</taxon>
        <taxon>Rhabditophora</taxon>
        <taxon>Macrostomorpha</taxon>
        <taxon>Macrostomida</taxon>
        <taxon>Macrostomidae</taxon>
        <taxon>Macrostomum</taxon>
    </lineage>
</organism>
<protein>
    <submittedName>
        <fullName evidence="3">Protein kinase domain-containing protein</fullName>
    </submittedName>
</protein>
<dbReference type="WBParaSite" id="maker-unitig_29449-snap-gene-0.1-mRNA-1">
    <property type="protein sequence ID" value="maker-unitig_29449-snap-gene-0.1-mRNA-1"/>
    <property type="gene ID" value="maker-unitig_29449-snap-gene-0.1"/>
</dbReference>
<accession>A0A1I8FCR8</accession>
<evidence type="ECO:0000313" key="3">
    <source>
        <dbReference type="WBParaSite" id="maker-unitig_29449-snap-gene-0.1-mRNA-1"/>
    </source>
</evidence>
<name>A0A1I8FCR8_9PLAT</name>
<feature type="compositionally biased region" description="Basic residues" evidence="1">
    <location>
        <begin position="442"/>
        <end position="453"/>
    </location>
</feature>
<sequence length="468" mass="51336">QEQHEEVSSGSASSRCWWPSGPQPWSEPTLSSRRRESPHRRSQICRSVSAFRFACRATGNSELGTPHDLPADRTHAPGDIVSDACFENCGKPLWQPAWPCTTAQQTCRNSAMLDAFELWKAGGIDLVLILAANRSGVVLLSGFFIYPLPETPKRPLHQCCTKMLCINMDNSGGRQQSQNGAGKLQPTAEATKQQQRLVKAPAIQPFSQRIWTTASGQVYSEPTWTRATTAKAEASDGRDADYRLQTHFDAADSRVYPMVSGSPARVLVVAGGGSFFNRDAPDRHSFHNVRASRQRPAIPVDLLMRGNGAESGGGGGAQWRSSAARSTIYAPAAARLSAAAQPFASSQQELHRSAERNENAHRGIRSDNTGTMLRWESTRWKRRVNTSFSPGASSAKPPTVQASSERPPPAGHRAAIKEEEVDEEPYVTESQESVQYPTVKTAQKRRSSHRRGVRVWEAVPDAELGNQR</sequence>
<reference evidence="3" key="1">
    <citation type="submission" date="2016-11" db="UniProtKB">
        <authorList>
            <consortium name="WormBaseParasite"/>
        </authorList>
    </citation>
    <scope>IDENTIFICATION</scope>
</reference>
<dbReference type="Proteomes" id="UP000095280">
    <property type="component" value="Unplaced"/>
</dbReference>
<feature type="compositionally biased region" description="Basic and acidic residues" evidence="1">
    <location>
        <begin position="349"/>
        <end position="365"/>
    </location>
</feature>
<proteinExistence type="predicted"/>
<evidence type="ECO:0000256" key="1">
    <source>
        <dbReference type="SAM" id="MobiDB-lite"/>
    </source>
</evidence>
<keyword evidence="2" id="KW-1185">Reference proteome</keyword>
<feature type="region of interest" description="Disordered" evidence="1">
    <location>
        <begin position="1"/>
        <end position="38"/>
    </location>
</feature>
<feature type="compositionally biased region" description="Polar residues" evidence="1">
    <location>
        <begin position="430"/>
        <end position="441"/>
    </location>
</feature>
<feature type="region of interest" description="Disordered" evidence="1">
    <location>
        <begin position="340"/>
        <end position="453"/>
    </location>
</feature>